<dbReference type="PATRIC" id="fig|545697.3.peg.2470"/>
<dbReference type="Pfam" id="PF00072">
    <property type="entry name" value="Response_reg"/>
    <property type="match status" value="1"/>
</dbReference>
<feature type="modified residue" description="4-aspartylphosphate" evidence="5">
    <location>
        <position position="57"/>
    </location>
</feature>
<dbReference type="InterPro" id="IPR051552">
    <property type="entry name" value="HptR"/>
</dbReference>
<sequence>MGLYRIMLVDDEEEIRLGIIKKIKWEDYGFEIIADAENGRDALEKAEKLKPDIIITDIKMPFMDGIELGKKITEIMPSTKLIILTGFDDFKYAREAIKINVIDYVLKPINSAEFSEILSKLKIQLDREYDEKRNIESIYNNYKKSIPVIREQFLIGAIEGRINDDKWNEEIKTLDIDLNYKYYSVISIRGDGSFLFNNLENIAIEKDLSLISISIKNIVDEELGKYCKFISFPYYDNTVVIVNFNTKEEILNIIKGINEICSIYKRIMNFKISAGIGHIFMEIAEMKSSYKSSQNALEYRFILGSGKGIYIEDVEPNTVIKLQLDDSNERNMLNAIKIGGHIEIRNEINNIFKKAEESLLPFNQYRIYLMEIMTSLLKLVQAYKFDINDIFGEDFNCYAKLEHFESIQLMKEWFISKAIIVNDFIKKERVNSTHLLVEKAKKYIYENYSDSELSVEKMCKELHVSPTYF</sequence>
<dbReference type="InterPro" id="IPR011006">
    <property type="entry name" value="CheY-like_superfamily"/>
</dbReference>
<dbReference type="AlphaFoldDB" id="L1QBR9"/>
<dbReference type="CDD" id="cd17536">
    <property type="entry name" value="REC_YesN-like"/>
    <property type="match status" value="1"/>
</dbReference>
<dbReference type="GO" id="GO:0003677">
    <property type="term" value="F:DNA binding"/>
    <property type="evidence" value="ECO:0007669"/>
    <property type="project" value="UniProtKB-KW"/>
</dbReference>
<protein>
    <recommendedName>
        <fullName evidence="1">Stage 0 sporulation protein A homolog</fullName>
    </recommendedName>
</protein>
<dbReference type="PANTHER" id="PTHR42713">
    <property type="entry name" value="HISTIDINE KINASE-RELATED"/>
    <property type="match status" value="1"/>
</dbReference>
<evidence type="ECO:0000259" key="6">
    <source>
        <dbReference type="PROSITE" id="PS50110"/>
    </source>
</evidence>
<reference evidence="7 8" key="1">
    <citation type="submission" date="2012-05" db="EMBL/GenBank/DDBJ databases">
        <authorList>
            <person name="Weinstock G."/>
            <person name="Sodergren E."/>
            <person name="Lobos E.A."/>
            <person name="Fulton L."/>
            <person name="Fulton R."/>
            <person name="Courtney L."/>
            <person name="Fronick C."/>
            <person name="O'Laughlin M."/>
            <person name="Godfrey J."/>
            <person name="Wilson R.M."/>
            <person name="Miner T."/>
            <person name="Farmer C."/>
            <person name="Delehaunty K."/>
            <person name="Cordes M."/>
            <person name="Minx P."/>
            <person name="Tomlinson C."/>
            <person name="Chen J."/>
            <person name="Wollam A."/>
            <person name="Pepin K.H."/>
            <person name="Bhonagiri V."/>
            <person name="Zhang X."/>
            <person name="Suruliraj S."/>
            <person name="Warren W."/>
            <person name="Mitreva M."/>
            <person name="Mardis E.R."/>
            <person name="Wilson R.K."/>
        </authorList>
    </citation>
    <scope>NUCLEOTIDE SEQUENCE [LARGE SCALE GENOMIC DNA]</scope>
    <source>
        <strain evidence="7 8">DSM 1785</strain>
    </source>
</reference>
<dbReference type="Gene3D" id="3.40.50.2300">
    <property type="match status" value="1"/>
</dbReference>
<comment type="function">
    <text evidence="4">May play the central regulatory role in sporulation. It may be an element of the effector pathway responsible for the activation of sporulation genes in response to nutritional stress. Spo0A may act in concert with spo0H (a sigma factor) to control the expression of some genes that are critical to the sporulation process.</text>
</comment>
<dbReference type="eggNOG" id="COG4753">
    <property type="taxonomic scope" value="Bacteria"/>
</dbReference>
<gene>
    <name evidence="7" type="ORF">HMPREF0216_02509</name>
</gene>
<dbReference type="GO" id="GO:0000160">
    <property type="term" value="P:phosphorelay signal transduction system"/>
    <property type="evidence" value="ECO:0007669"/>
    <property type="project" value="InterPro"/>
</dbReference>
<keyword evidence="3" id="KW-0238">DNA-binding</keyword>
<name>L1QBR9_9CLOT</name>
<dbReference type="Gene3D" id="1.10.10.60">
    <property type="entry name" value="Homeodomain-like"/>
    <property type="match status" value="1"/>
</dbReference>
<evidence type="ECO:0000256" key="4">
    <source>
        <dbReference type="ARBA" id="ARBA00024867"/>
    </source>
</evidence>
<dbReference type="PANTHER" id="PTHR42713:SF3">
    <property type="entry name" value="TRANSCRIPTIONAL REGULATORY PROTEIN HPTR"/>
    <property type="match status" value="1"/>
</dbReference>
<keyword evidence="5" id="KW-0597">Phosphoprotein</keyword>
<dbReference type="Proteomes" id="UP000010420">
    <property type="component" value="Unassembled WGS sequence"/>
</dbReference>
<evidence type="ECO:0000256" key="1">
    <source>
        <dbReference type="ARBA" id="ARBA00018672"/>
    </source>
</evidence>
<dbReference type="STRING" id="545697.HMPREF0216_02509"/>
<organism evidence="7 8">
    <name type="scientific">Clostridium celatum DSM 1785</name>
    <dbReference type="NCBI Taxonomy" id="545697"/>
    <lineage>
        <taxon>Bacteria</taxon>
        <taxon>Bacillati</taxon>
        <taxon>Bacillota</taxon>
        <taxon>Clostridia</taxon>
        <taxon>Eubacteriales</taxon>
        <taxon>Clostridiaceae</taxon>
        <taxon>Clostridium</taxon>
    </lineage>
</organism>
<evidence type="ECO:0000256" key="2">
    <source>
        <dbReference type="ARBA" id="ARBA00022490"/>
    </source>
</evidence>
<proteinExistence type="predicted"/>
<dbReference type="SMART" id="SM00448">
    <property type="entry name" value="REC"/>
    <property type="match status" value="1"/>
</dbReference>
<dbReference type="SUPFAM" id="SSF52172">
    <property type="entry name" value="CheY-like"/>
    <property type="match status" value="1"/>
</dbReference>
<dbReference type="RefSeq" id="WP_005214449.1">
    <property type="nucleotide sequence ID" value="NZ_KB291660.1"/>
</dbReference>
<keyword evidence="2" id="KW-0963">Cytoplasm</keyword>
<evidence type="ECO:0000256" key="5">
    <source>
        <dbReference type="PROSITE-ProRule" id="PRU00169"/>
    </source>
</evidence>
<dbReference type="eggNOG" id="COG2207">
    <property type="taxonomic scope" value="Bacteria"/>
</dbReference>
<keyword evidence="8" id="KW-1185">Reference proteome</keyword>
<feature type="domain" description="Response regulatory" evidence="6">
    <location>
        <begin position="5"/>
        <end position="122"/>
    </location>
</feature>
<accession>L1QBR9</accession>
<dbReference type="PROSITE" id="PS50110">
    <property type="entry name" value="RESPONSE_REGULATORY"/>
    <property type="match status" value="1"/>
</dbReference>
<dbReference type="InterPro" id="IPR001789">
    <property type="entry name" value="Sig_transdc_resp-reg_receiver"/>
</dbReference>
<evidence type="ECO:0000313" key="7">
    <source>
        <dbReference type="EMBL" id="EKY25409.1"/>
    </source>
</evidence>
<evidence type="ECO:0000313" key="8">
    <source>
        <dbReference type="Proteomes" id="UP000010420"/>
    </source>
</evidence>
<dbReference type="EMBL" id="AMEZ01000070">
    <property type="protein sequence ID" value="EKY25409.1"/>
    <property type="molecule type" value="Genomic_DNA"/>
</dbReference>
<comment type="caution">
    <text evidence="7">The sequence shown here is derived from an EMBL/GenBank/DDBJ whole genome shotgun (WGS) entry which is preliminary data.</text>
</comment>
<evidence type="ECO:0000256" key="3">
    <source>
        <dbReference type="ARBA" id="ARBA00023125"/>
    </source>
</evidence>
<dbReference type="HOGENOM" id="CLU_000445_5_0_9"/>